<dbReference type="RefSeq" id="WP_014624579.1">
    <property type="nucleotide sequence ID" value="NC_017583.1"/>
</dbReference>
<dbReference type="GO" id="GO:0005886">
    <property type="term" value="C:plasma membrane"/>
    <property type="evidence" value="ECO:0007669"/>
    <property type="project" value="UniProtKB-SubCell"/>
</dbReference>
<dbReference type="KEGG" id="stq:Spith_0935"/>
<keyword evidence="6 10" id="KW-1133">Transmembrane helix</keyword>
<dbReference type="PIRSF" id="PIRSF004862">
    <property type="entry name" value="FliF"/>
    <property type="match status" value="1"/>
</dbReference>
<evidence type="ECO:0000256" key="8">
    <source>
        <dbReference type="ARBA" id="ARBA00023143"/>
    </source>
</evidence>
<dbReference type="Proteomes" id="UP000007254">
    <property type="component" value="Chromosome"/>
</dbReference>
<dbReference type="Gene3D" id="3.30.300.30">
    <property type="match status" value="1"/>
</dbReference>
<evidence type="ECO:0000259" key="12">
    <source>
        <dbReference type="Pfam" id="PF08345"/>
    </source>
</evidence>
<evidence type="ECO:0000256" key="3">
    <source>
        <dbReference type="ARBA" id="ARBA00007971"/>
    </source>
</evidence>
<dbReference type="NCBIfam" id="TIGR00206">
    <property type="entry name" value="fliF"/>
    <property type="match status" value="1"/>
</dbReference>
<feature type="domain" description="Flagellar M-ring C-terminal" evidence="12">
    <location>
        <begin position="260"/>
        <end position="451"/>
    </location>
</feature>
<dbReference type="HOGENOM" id="CLU_028108_2_0_12"/>
<dbReference type="PRINTS" id="PR01009">
    <property type="entry name" value="FLGMRINGFLIF"/>
</dbReference>
<evidence type="ECO:0000256" key="7">
    <source>
        <dbReference type="ARBA" id="ARBA00023136"/>
    </source>
</evidence>
<dbReference type="AlphaFoldDB" id="G0GCC4"/>
<comment type="subcellular location">
    <subcellularLocation>
        <location evidence="1 9">Bacterial flagellum basal body</location>
    </subcellularLocation>
    <subcellularLocation>
        <location evidence="2">Cell membrane</location>
        <topology evidence="2">Multi-pass membrane protein</topology>
    </subcellularLocation>
</comment>
<dbReference type="GO" id="GO:0003774">
    <property type="term" value="F:cytoskeletal motor activity"/>
    <property type="evidence" value="ECO:0007669"/>
    <property type="project" value="InterPro"/>
</dbReference>
<organism evidence="13 14">
    <name type="scientific">Winmispira thermophila (strain ATCC 700085 / DSM 6578 / Z-1203)</name>
    <name type="common">Spirochaeta thermophila</name>
    <dbReference type="NCBI Taxonomy" id="869211"/>
    <lineage>
        <taxon>Bacteria</taxon>
        <taxon>Pseudomonadati</taxon>
        <taxon>Spirochaetota</taxon>
        <taxon>Spirochaetia</taxon>
        <taxon>Winmispirales</taxon>
        <taxon>Winmispiraceae</taxon>
        <taxon>Winmispira</taxon>
    </lineage>
</organism>
<dbReference type="STRING" id="869211.Spith_0935"/>
<evidence type="ECO:0000256" key="6">
    <source>
        <dbReference type="ARBA" id="ARBA00022989"/>
    </source>
</evidence>
<reference evidence="13 14" key="1">
    <citation type="submission" date="2011-06" db="EMBL/GenBank/DDBJ databases">
        <title>The complete genome of Spirochaeta thermophila DSM 6578.</title>
        <authorList>
            <consortium name="US DOE Joint Genome Institute (JGI-PGF)"/>
            <person name="Lucas S."/>
            <person name="Lapidus A."/>
            <person name="Bruce D."/>
            <person name="Goodwin L."/>
            <person name="Pitluck S."/>
            <person name="Peters L."/>
            <person name="Kyrpides N."/>
            <person name="Mavromatis K."/>
            <person name="Ivanova N."/>
            <person name="Mikailova N."/>
            <person name="Pagani I."/>
            <person name="Chertkov O."/>
            <person name="Detter J.C."/>
            <person name="Tapia R."/>
            <person name="Han C."/>
            <person name="Land M."/>
            <person name="Hauser L."/>
            <person name="Markowitz V."/>
            <person name="Cheng J.-F."/>
            <person name="Hugenholtz P."/>
            <person name="Woyke T."/>
            <person name="Wu D."/>
            <person name="Spring S."/>
            <person name="Merkhoffer B."/>
            <person name="Schneider S."/>
            <person name="Klenk H.-P."/>
            <person name="Eisen J.A."/>
        </authorList>
    </citation>
    <scope>NUCLEOTIDE SEQUENCE [LARGE SCALE GENOMIC DNA]</scope>
    <source>
        <strain evidence="14">ATCC 700085 / DSM 6578 / Z-1203</strain>
    </source>
</reference>
<keyword evidence="13" id="KW-0966">Cell projection</keyword>
<dbReference type="GO" id="GO:0009431">
    <property type="term" value="C:bacterial-type flagellum basal body, MS ring"/>
    <property type="evidence" value="ECO:0007669"/>
    <property type="project" value="InterPro"/>
</dbReference>
<dbReference type="InterPro" id="IPR006182">
    <property type="entry name" value="FliF_N_dom"/>
</dbReference>
<keyword evidence="13" id="KW-0282">Flagellum</keyword>
<evidence type="ECO:0000256" key="1">
    <source>
        <dbReference type="ARBA" id="ARBA00004117"/>
    </source>
</evidence>
<sequence>MNEWLKNVLERVKNAWGKWSLVQKIIFISIVVVLVGSLVFLASLSGAPSMVPLLNKAITDPQVLEDITTRLEEENVPYQVTADNRILVSDEKTARRMRAILVREDLVPRGTDPWELFDIERWTITDFERNVNLRRAITRTVEEHLKALDDIDDASVTLVLPEKALFAEDQEPPSASIIIVPKPGSDITSNRKKIEGIVKLVQFAVEGLDPDYITITDQRGVVLNDFEGMEQFDRLELARRQLKTKQELENEYKKRILSALGTVFRSDRVEIVNLDIELDMSDVEVKTEEHFPITMKPDNPRTPYDESEVVPSITLSKEIQDEKFEGTGFNPEGPPGQEGQTPPAYKDLEGLVGKYSRNSLIQNEVVNTRNITERKDPWEIKRISVAVALDGVWKWEYNEKGEVVFNPDGSIKRTYLPVSDEDLRKAEELIKGAVGYKRERGDLITVQHIQFDRTLQFAEEDAAFRARRQLERTVFYSLLGVAALLVAFIIFRLIAREMERRRRLKEEELARQHQAMREAALRSAEEEAAAVEMSVEERARMELQEQAINMAREHPEEVAQLIRTWLMEE</sequence>
<keyword evidence="8 9" id="KW-0975">Bacterial flagellum</keyword>
<keyword evidence="5 10" id="KW-0812">Transmembrane</keyword>
<comment type="function">
    <text evidence="9">The M ring may be actively involved in energy transduction.</text>
</comment>
<feature type="transmembrane region" description="Helical" evidence="10">
    <location>
        <begin position="21"/>
        <end position="44"/>
    </location>
</feature>
<evidence type="ECO:0000313" key="14">
    <source>
        <dbReference type="Proteomes" id="UP000007254"/>
    </source>
</evidence>
<dbReference type="InterPro" id="IPR013556">
    <property type="entry name" value="Flag_M-ring_C"/>
</dbReference>
<accession>G0GCC4</accession>
<keyword evidence="4" id="KW-1003">Cell membrane</keyword>
<dbReference type="GO" id="GO:0071973">
    <property type="term" value="P:bacterial-type flagellum-dependent cell motility"/>
    <property type="evidence" value="ECO:0007669"/>
    <property type="project" value="InterPro"/>
</dbReference>
<keyword evidence="14" id="KW-1185">Reference proteome</keyword>
<dbReference type="InterPro" id="IPR043427">
    <property type="entry name" value="YscJ/FliF"/>
</dbReference>
<evidence type="ECO:0000256" key="9">
    <source>
        <dbReference type="PIRNR" id="PIRNR004862"/>
    </source>
</evidence>
<dbReference type="OrthoDB" id="304821at2"/>
<gene>
    <name evidence="13" type="ordered locus">Spith_0935</name>
</gene>
<dbReference type="PANTHER" id="PTHR30046:SF0">
    <property type="entry name" value="FLAGELLAR M-RING PROTEIN"/>
    <property type="match status" value="1"/>
</dbReference>
<feature type="domain" description="Flagellar M-ring N-terminal" evidence="11">
    <location>
        <begin position="47"/>
        <end position="224"/>
    </location>
</feature>
<dbReference type="Pfam" id="PF01514">
    <property type="entry name" value="YscJ_FliF"/>
    <property type="match status" value="1"/>
</dbReference>
<comment type="similarity">
    <text evidence="3 9">Belongs to the FliF family.</text>
</comment>
<feature type="transmembrane region" description="Helical" evidence="10">
    <location>
        <begin position="474"/>
        <end position="495"/>
    </location>
</feature>
<evidence type="ECO:0000313" key="13">
    <source>
        <dbReference type="EMBL" id="AEJ61209.1"/>
    </source>
</evidence>
<dbReference type="PANTHER" id="PTHR30046">
    <property type="entry name" value="FLAGELLAR M-RING PROTEIN"/>
    <property type="match status" value="1"/>
</dbReference>
<evidence type="ECO:0000256" key="4">
    <source>
        <dbReference type="ARBA" id="ARBA00022475"/>
    </source>
</evidence>
<evidence type="ECO:0000259" key="11">
    <source>
        <dbReference type="Pfam" id="PF01514"/>
    </source>
</evidence>
<proteinExistence type="inferred from homology"/>
<protein>
    <recommendedName>
        <fullName evidence="9">Flagellar M-ring protein</fullName>
    </recommendedName>
</protein>
<evidence type="ECO:0000256" key="10">
    <source>
        <dbReference type="SAM" id="Phobius"/>
    </source>
</evidence>
<evidence type="ECO:0000256" key="5">
    <source>
        <dbReference type="ARBA" id="ARBA00022692"/>
    </source>
</evidence>
<dbReference type="Pfam" id="PF08345">
    <property type="entry name" value="YscJ_FliF_C"/>
    <property type="match status" value="1"/>
</dbReference>
<name>G0GCC4_WINT7</name>
<keyword evidence="7 10" id="KW-0472">Membrane</keyword>
<dbReference type="InterPro" id="IPR045851">
    <property type="entry name" value="AMP-bd_C_sf"/>
</dbReference>
<keyword evidence="13" id="KW-0969">Cilium</keyword>
<dbReference type="EMBL" id="CP002903">
    <property type="protein sequence ID" value="AEJ61209.1"/>
    <property type="molecule type" value="Genomic_DNA"/>
</dbReference>
<dbReference type="InterPro" id="IPR000067">
    <property type="entry name" value="FlgMring_FliF"/>
</dbReference>
<evidence type="ECO:0000256" key="2">
    <source>
        <dbReference type="ARBA" id="ARBA00004651"/>
    </source>
</evidence>